<organism evidence="1 2">
    <name type="scientific">Corynebacterium amycolatum</name>
    <dbReference type="NCBI Taxonomy" id="43765"/>
    <lineage>
        <taxon>Bacteria</taxon>
        <taxon>Bacillati</taxon>
        <taxon>Actinomycetota</taxon>
        <taxon>Actinomycetes</taxon>
        <taxon>Mycobacteriales</taxon>
        <taxon>Corynebacteriaceae</taxon>
        <taxon>Corynebacterium</taxon>
    </lineage>
</organism>
<dbReference type="Proteomes" id="UP001220238">
    <property type="component" value="Chromosome"/>
</dbReference>
<dbReference type="EMBL" id="CP120206">
    <property type="protein sequence ID" value="WET44379.1"/>
    <property type="molecule type" value="Genomic_DNA"/>
</dbReference>
<proteinExistence type="predicted"/>
<dbReference type="AlphaFoldDB" id="A0AB38XW66"/>
<reference evidence="1" key="1">
    <citation type="submission" date="2023-03" db="EMBL/GenBank/DDBJ databases">
        <title>Corynebacterium amycolatum SB-1.</title>
        <authorList>
            <person name="Jo H."/>
        </authorList>
    </citation>
    <scope>NUCLEOTIDE SEQUENCE</scope>
    <source>
        <strain evidence="1">SB-1</strain>
    </source>
</reference>
<evidence type="ECO:0000313" key="1">
    <source>
        <dbReference type="EMBL" id="WET44379.1"/>
    </source>
</evidence>
<dbReference type="GeneID" id="92767785"/>
<protein>
    <submittedName>
        <fullName evidence="1">Uncharacterized protein</fullName>
    </submittedName>
</protein>
<sequence length="74" mass="8117">MDTQPTLTERIYEGLSSLLMAAMFPGVPSPGEGEPITDTHLEIITDQILSIDRNAGADIADVFNRAMREHMDAE</sequence>
<accession>A0AB38XW66</accession>
<gene>
    <name evidence="1" type="ORF">P2W56_02740</name>
</gene>
<name>A0AB38XW66_CORAY</name>
<dbReference type="RefSeq" id="WP_187402540.1">
    <property type="nucleotide sequence ID" value="NZ_CP046975.1"/>
</dbReference>
<evidence type="ECO:0000313" key="2">
    <source>
        <dbReference type="Proteomes" id="UP001220238"/>
    </source>
</evidence>